<keyword evidence="2 4" id="KW-0418">Kinase</keyword>
<dbReference type="PROSITE" id="PS00584">
    <property type="entry name" value="PFKB_KINASES_2"/>
    <property type="match status" value="1"/>
</dbReference>
<reference evidence="4 5" key="1">
    <citation type="submission" date="2013-04" db="EMBL/GenBank/DDBJ databases">
        <authorList>
            <person name="Lin L."/>
            <person name="Zeng Z."/>
            <person name="Xie J."/>
            <person name="Luo L."/>
            <person name="Yang Z."/>
            <person name="Liang W."/>
            <person name="Lin H."/>
            <person name="Dong C."/>
            <person name="Sun Y."/>
        </authorList>
    </citation>
    <scope>NUCLEOTIDE SEQUENCE [LARGE SCALE GENOMIC DNA]</scope>
    <source>
        <strain evidence="4 5">CQ-W70</strain>
    </source>
</reference>
<keyword evidence="1" id="KW-0808">Transferase</keyword>
<dbReference type="PANTHER" id="PTHR10584">
    <property type="entry name" value="SUGAR KINASE"/>
    <property type="match status" value="1"/>
</dbReference>
<feature type="domain" description="Carbohydrate kinase PfkB" evidence="3">
    <location>
        <begin position="2"/>
        <end position="269"/>
    </location>
</feature>
<name>A0A059Y7L1_MYCBV</name>
<sequence>MSVVVVGSINYDLYAKVNNKISLRDSNPANIYSSLGGVAYNIAKNLALSGIDTTLISAVGNDLEANWIKKQLENDSLNSILIAKNDYKTAKYVALIDNNSDMNVAASDTKITESIDYNDLFAYKKLLDKSTYLCLDANLSSYLIVKLCKNFSDKFIVAEAVSSQKILKFKPVLKHISLLKGNKLEFQALLNTSETDLFILASKVLELGIKSVVITDGENGCIYANNEGVVEFYRPTIVKALSTSGAGDAFCAGLIYGLINKMQILKVGASFAKFSLLSLMTINDKLNKSSLSKELMEVN</sequence>
<dbReference type="HOGENOM" id="CLU_027634_11_0_14"/>
<evidence type="ECO:0000259" key="3">
    <source>
        <dbReference type="Pfam" id="PF00294"/>
    </source>
</evidence>
<dbReference type="GO" id="GO:0016301">
    <property type="term" value="F:kinase activity"/>
    <property type="evidence" value="ECO:0007669"/>
    <property type="project" value="UniProtKB-KW"/>
</dbReference>
<dbReference type="InterPro" id="IPR029056">
    <property type="entry name" value="Ribokinase-like"/>
</dbReference>
<dbReference type="GeneID" id="31507388"/>
<dbReference type="SUPFAM" id="SSF53613">
    <property type="entry name" value="Ribokinase-like"/>
    <property type="match status" value="1"/>
</dbReference>
<evidence type="ECO:0000256" key="2">
    <source>
        <dbReference type="ARBA" id="ARBA00022777"/>
    </source>
</evidence>
<evidence type="ECO:0000313" key="4">
    <source>
        <dbReference type="EMBL" id="AIA33617.1"/>
    </source>
</evidence>
<dbReference type="PATRIC" id="fig|1316930.3.peg.25"/>
<dbReference type="EMBL" id="CP005933">
    <property type="protein sequence ID" value="AIA33617.1"/>
    <property type="molecule type" value="Genomic_DNA"/>
</dbReference>
<dbReference type="KEGG" id="mbq:K668_00125"/>
<evidence type="ECO:0000256" key="1">
    <source>
        <dbReference type="ARBA" id="ARBA00022679"/>
    </source>
</evidence>
<dbReference type="Gene3D" id="3.40.1190.20">
    <property type="match status" value="1"/>
</dbReference>
<dbReference type="InterPro" id="IPR002173">
    <property type="entry name" value="Carboh/pur_kinase_PfkB_CS"/>
</dbReference>
<dbReference type="Proteomes" id="UP000027182">
    <property type="component" value="Chromosome"/>
</dbReference>
<dbReference type="PROSITE" id="PS00583">
    <property type="entry name" value="PFKB_KINASES_1"/>
    <property type="match status" value="1"/>
</dbReference>
<gene>
    <name evidence="4" type="ORF">K668_00125</name>
</gene>
<dbReference type="InterPro" id="IPR011611">
    <property type="entry name" value="PfkB_dom"/>
</dbReference>
<dbReference type="PANTHER" id="PTHR10584:SF166">
    <property type="entry name" value="RIBOKINASE"/>
    <property type="match status" value="1"/>
</dbReference>
<dbReference type="AlphaFoldDB" id="A0A059Y7L1"/>
<dbReference type="CDD" id="cd01941">
    <property type="entry name" value="YeiC_kinase_like"/>
    <property type="match status" value="1"/>
</dbReference>
<organism evidence="4 5">
    <name type="scientific">Mycoplasmopsis bovis CQ-W70</name>
    <dbReference type="NCBI Taxonomy" id="1316930"/>
    <lineage>
        <taxon>Bacteria</taxon>
        <taxon>Bacillati</taxon>
        <taxon>Mycoplasmatota</taxon>
        <taxon>Mycoplasmoidales</taxon>
        <taxon>Metamycoplasmataceae</taxon>
        <taxon>Mycoplasmopsis</taxon>
    </lineage>
</organism>
<evidence type="ECO:0000313" key="5">
    <source>
        <dbReference type="Proteomes" id="UP000027182"/>
    </source>
</evidence>
<proteinExistence type="predicted"/>
<dbReference type="Pfam" id="PF00294">
    <property type="entry name" value="PfkB"/>
    <property type="match status" value="1"/>
</dbReference>
<accession>A0A059Y7L1</accession>
<dbReference type="RefSeq" id="WP_013456608.1">
    <property type="nucleotide sequence ID" value="NZ_CP005933.1"/>
</dbReference>
<protein>
    <submittedName>
        <fullName evidence="4">Sugar kinase,ribokinase family protein</fullName>
    </submittedName>
</protein>